<dbReference type="EMBL" id="CAUYUE010000005">
    <property type="protein sequence ID" value="CAK0774599.1"/>
    <property type="molecule type" value="Genomic_DNA"/>
</dbReference>
<name>A0AAV1I510_9CHLO</name>
<accession>A0AAV1I510</accession>
<reference evidence="1 2" key="1">
    <citation type="submission" date="2023-10" db="EMBL/GenBank/DDBJ databases">
        <authorList>
            <person name="Maclean D."/>
            <person name="Macfadyen A."/>
        </authorList>
    </citation>
    <scope>NUCLEOTIDE SEQUENCE [LARGE SCALE GENOMIC DNA]</scope>
</reference>
<protein>
    <submittedName>
        <fullName evidence="1">Uncharacterized protein</fullName>
    </submittedName>
</protein>
<evidence type="ECO:0000313" key="1">
    <source>
        <dbReference type="EMBL" id="CAK0774599.1"/>
    </source>
</evidence>
<dbReference type="AlphaFoldDB" id="A0AAV1I510"/>
<proteinExistence type="predicted"/>
<sequence>MIIHCAKVDDYEGYLALKMAQVVGTEREWTEDPAKAQRVRATLEACIRETGWDVSIAKLFHIMFPGVYKWCGENRSTIPFFLFNGTYWQQHKYTAGVMTTLSDVLEVVPGGQGEGGQ</sequence>
<organism evidence="1 2">
    <name type="scientific">Coccomyxa viridis</name>
    <dbReference type="NCBI Taxonomy" id="1274662"/>
    <lineage>
        <taxon>Eukaryota</taxon>
        <taxon>Viridiplantae</taxon>
        <taxon>Chlorophyta</taxon>
        <taxon>core chlorophytes</taxon>
        <taxon>Trebouxiophyceae</taxon>
        <taxon>Trebouxiophyceae incertae sedis</taxon>
        <taxon>Coccomyxaceae</taxon>
        <taxon>Coccomyxa</taxon>
    </lineage>
</organism>
<dbReference type="Proteomes" id="UP001314263">
    <property type="component" value="Unassembled WGS sequence"/>
</dbReference>
<comment type="caution">
    <text evidence="1">The sequence shown here is derived from an EMBL/GenBank/DDBJ whole genome shotgun (WGS) entry which is preliminary data.</text>
</comment>
<keyword evidence="2" id="KW-1185">Reference proteome</keyword>
<evidence type="ECO:0000313" key="2">
    <source>
        <dbReference type="Proteomes" id="UP001314263"/>
    </source>
</evidence>
<gene>
    <name evidence="1" type="ORF">CVIRNUC_004184</name>
</gene>